<dbReference type="SMART" id="SM00470">
    <property type="entry name" value="ParB"/>
    <property type="match status" value="1"/>
</dbReference>
<name>A0ABZ1KZ14_STRAH</name>
<dbReference type="GeneID" id="97285846"/>
<dbReference type="EMBL" id="CP108164">
    <property type="protein sequence ID" value="WTQ85268.1"/>
    <property type="molecule type" value="Genomic_DNA"/>
</dbReference>
<keyword evidence="4" id="KW-1185">Reference proteome</keyword>
<sequence length="339" mass="36154">MIVRAQSVPGGPADGVSLVPLATLEPADSPRAGEIDEVHVRRLAAARTFPPIVVHRGTMRVIDGMHRMRAAALLGRDGIEVRYFDGTPAEAFVLAVQLNVRHGLQLSRAERTAAAERIVASHPAWSDRAIAAAAGLSVKTVAQLRQRSTTAVPQLHARVGLDGRVRPVNAADGRRRAADFIRGHPDASLRQIAAAAGIAVGTARSVRLALERGESPEPAPRSAQASTARSPDPGAGGVLAQLCRDPAFRFSASSRLLLRLLDNRMLAGRGADHVLHHVPAHGKDALATAVRQCIDTWNKFLRKLEETPGEQPPERAISRSTLSSGRASVCTGEFEGRQK</sequence>
<dbReference type="InterPro" id="IPR003115">
    <property type="entry name" value="ParB_N"/>
</dbReference>
<dbReference type="SUPFAM" id="SSF110849">
    <property type="entry name" value="ParB/Sulfiredoxin"/>
    <property type="match status" value="1"/>
</dbReference>
<feature type="compositionally biased region" description="Basic and acidic residues" evidence="1">
    <location>
        <begin position="306"/>
        <end position="317"/>
    </location>
</feature>
<evidence type="ECO:0000256" key="1">
    <source>
        <dbReference type="SAM" id="MobiDB-lite"/>
    </source>
</evidence>
<dbReference type="Gene3D" id="3.90.1530.10">
    <property type="entry name" value="Conserved hypothetical protein from pyrococcus furiosus pfu- 392566-001, ParB domain"/>
    <property type="match status" value="1"/>
</dbReference>
<reference evidence="3 4" key="1">
    <citation type="submission" date="2022-10" db="EMBL/GenBank/DDBJ databases">
        <title>The complete genomes of actinobacterial strains from the NBC collection.</title>
        <authorList>
            <person name="Joergensen T.S."/>
            <person name="Alvarez Arevalo M."/>
            <person name="Sterndorff E.B."/>
            <person name="Faurdal D."/>
            <person name="Vuksanovic O."/>
            <person name="Mourched A.-S."/>
            <person name="Charusanti P."/>
            <person name="Shaw S."/>
            <person name="Blin K."/>
            <person name="Weber T."/>
        </authorList>
    </citation>
    <scope>NUCLEOTIDE SEQUENCE [LARGE SCALE GENOMIC DNA]</scope>
    <source>
        <strain evidence="3 4">NBC_00156</strain>
    </source>
</reference>
<evidence type="ECO:0000313" key="4">
    <source>
        <dbReference type="Proteomes" id="UP001622557"/>
    </source>
</evidence>
<feature type="region of interest" description="Disordered" evidence="1">
    <location>
        <begin position="212"/>
        <end position="237"/>
    </location>
</feature>
<dbReference type="Proteomes" id="UP001622557">
    <property type="component" value="Chromosome"/>
</dbReference>
<dbReference type="InterPro" id="IPR036086">
    <property type="entry name" value="ParB/Sulfiredoxin_sf"/>
</dbReference>
<evidence type="ECO:0000313" key="3">
    <source>
        <dbReference type="EMBL" id="WTQ85268.1"/>
    </source>
</evidence>
<evidence type="ECO:0000259" key="2">
    <source>
        <dbReference type="SMART" id="SM00470"/>
    </source>
</evidence>
<gene>
    <name evidence="3" type="ORF">OG350_35415</name>
</gene>
<proteinExistence type="predicted"/>
<accession>A0ABZ1KZ14</accession>
<feature type="region of interest" description="Disordered" evidence="1">
    <location>
        <begin position="306"/>
        <end position="339"/>
    </location>
</feature>
<organism evidence="3 4">
    <name type="scientific">Streptomyces achromogenes</name>
    <dbReference type="NCBI Taxonomy" id="67255"/>
    <lineage>
        <taxon>Bacteria</taxon>
        <taxon>Bacillati</taxon>
        <taxon>Actinomycetota</taxon>
        <taxon>Actinomycetes</taxon>
        <taxon>Kitasatosporales</taxon>
        <taxon>Streptomycetaceae</taxon>
        <taxon>Streptomyces</taxon>
    </lineage>
</organism>
<feature type="domain" description="ParB-like N-terminal" evidence="2">
    <location>
        <begin position="17"/>
        <end position="100"/>
    </location>
</feature>
<protein>
    <submittedName>
        <fullName evidence="3">ParB/RepB/Spo0J family partition protein</fullName>
    </submittedName>
</protein>
<dbReference type="RefSeq" id="WP_405453668.1">
    <property type="nucleotide sequence ID" value="NZ_CP108164.1"/>
</dbReference>